<reference evidence="2" key="1">
    <citation type="journal article" date="2012" name="Nat. Biotechnol.">
        <title>Reference genome sequence of the model plant Setaria.</title>
        <authorList>
            <person name="Bennetzen J.L."/>
            <person name="Schmutz J."/>
            <person name="Wang H."/>
            <person name="Percifield R."/>
            <person name="Hawkins J."/>
            <person name="Pontaroli A.C."/>
            <person name="Estep M."/>
            <person name="Feng L."/>
            <person name="Vaughn J.N."/>
            <person name="Grimwood J."/>
            <person name="Jenkins J."/>
            <person name="Barry K."/>
            <person name="Lindquist E."/>
            <person name="Hellsten U."/>
            <person name="Deshpande S."/>
            <person name="Wang X."/>
            <person name="Wu X."/>
            <person name="Mitros T."/>
            <person name="Triplett J."/>
            <person name="Yang X."/>
            <person name="Ye C.Y."/>
            <person name="Mauro-Herrera M."/>
            <person name="Wang L."/>
            <person name="Li P."/>
            <person name="Sharma M."/>
            <person name="Sharma R."/>
            <person name="Ronald P.C."/>
            <person name="Panaud O."/>
            <person name="Kellogg E.A."/>
            <person name="Brutnell T.P."/>
            <person name="Doust A.N."/>
            <person name="Tuskan G.A."/>
            <person name="Rokhsar D."/>
            <person name="Devos K.M."/>
        </authorList>
    </citation>
    <scope>NUCLEOTIDE SEQUENCE [LARGE SCALE GENOMIC DNA]</scope>
    <source>
        <strain evidence="2">cv. Yugu1</strain>
    </source>
</reference>
<organism evidence="1 2">
    <name type="scientific">Setaria italica</name>
    <name type="common">Foxtail millet</name>
    <name type="synonym">Panicum italicum</name>
    <dbReference type="NCBI Taxonomy" id="4555"/>
    <lineage>
        <taxon>Eukaryota</taxon>
        <taxon>Viridiplantae</taxon>
        <taxon>Streptophyta</taxon>
        <taxon>Embryophyta</taxon>
        <taxon>Tracheophyta</taxon>
        <taxon>Spermatophyta</taxon>
        <taxon>Magnoliopsida</taxon>
        <taxon>Liliopsida</taxon>
        <taxon>Poales</taxon>
        <taxon>Poaceae</taxon>
        <taxon>PACMAD clade</taxon>
        <taxon>Panicoideae</taxon>
        <taxon>Panicodae</taxon>
        <taxon>Paniceae</taxon>
        <taxon>Cenchrinae</taxon>
        <taxon>Setaria</taxon>
    </lineage>
</organism>
<dbReference type="STRING" id="4555.K3ZKX9"/>
<reference evidence="1" key="2">
    <citation type="submission" date="2018-08" db="UniProtKB">
        <authorList>
            <consortium name="EnsemblPlants"/>
        </authorList>
    </citation>
    <scope>IDENTIFICATION</scope>
    <source>
        <strain evidence="1">Yugu1</strain>
    </source>
</reference>
<dbReference type="Proteomes" id="UP000004995">
    <property type="component" value="Unassembled WGS sequence"/>
</dbReference>
<dbReference type="EnsemblPlants" id="KQK95820">
    <property type="protein sequence ID" value="KQK95820"/>
    <property type="gene ID" value="SETIT_027235mg"/>
</dbReference>
<dbReference type="InParanoid" id="K3ZKX9"/>
<protein>
    <submittedName>
        <fullName evidence="1">Uncharacterized protein</fullName>
    </submittedName>
</protein>
<dbReference type="Gramene" id="KQK95820">
    <property type="protein sequence ID" value="KQK95820"/>
    <property type="gene ID" value="SETIT_027235mg"/>
</dbReference>
<evidence type="ECO:0000313" key="2">
    <source>
        <dbReference type="Proteomes" id="UP000004995"/>
    </source>
</evidence>
<keyword evidence="2" id="KW-1185">Reference proteome</keyword>
<dbReference type="AlphaFoldDB" id="K3ZKX9"/>
<proteinExistence type="predicted"/>
<name>K3ZKX9_SETIT</name>
<sequence>MKGFYLERTMFHTKGFGSITTSSSVLDIVALSIEDIVALSIEALSISIPRKKSIKSG</sequence>
<evidence type="ECO:0000313" key="1">
    <source>
        <dbReference type="EnsemblPlants" id="KQK95820"/>
    </source>
</evidence>
<dbReference type="EMBL" id="AGNK02005227">
    <property type="status" value="NOT_ANNOTATED_CDS"/>
    <property type="molecule type" value="Genomic_DNA"/>
</dbReference>
<accession>K3ZKX9</accession>
<dbReference type="HOGENOM" id="CLU_3000080_0_0_1"/>